<accession>A0A9Q3VZY1</accession>
<dbReference type="RefSeq" id="WP_232655709.1">
    <property type="nucleotide sequence ID" value="NZ_JAJSBI010000047.1"/>
</dbReference>
<dbReference type="Pfam" id="PF14440">
    <property type="entry name" value="XOO_2897-deam"/>
    <property type="match status" value="1"/>
</dbReference>
<gene>
    <name evidence="1" type="ORF">LJ657_46080</name>
</gene>
<dbReference type="AlphaFoldDB" id="A0A9Q3VZY1"/>
<name>A0A9Q3VZY1_9ACTN</name>
<keyword evidence="2" id="KW-1185">Reference proteome</keyword>
<comment type="caution">
    <text evidence="1">The sequence shown here is derived from an EMBL/GenBank/DDBJ whole genome shotgun (WGS) entry which is preliminary data.</text>
</comment>
<protein>
    <submittedName>
        <fullName evidence="1">SUKH-4 family immunity protein</fullName>
    </submittedName>
</protein>
<reference evidence="1" key="1">
    <citation type="submission" date="2021-12" db="EMBL/GenBank/DDBJ databases">
        <authorList>
            <person name="Lee J.-H."/>
            <person name="Kim S.-B."/>
        </authorList>
    </citation>
    <scope>NUCLEOTIDE SEQUENCE</scope>
    <source>
        <strain evidence="1">NR30</strain>
    </source>
</reference>
<evidence type="ECO:0000313" key="1">
    <source>
        <dbReference type="EMBL" id="MCD9880787.1"/>
    </source>
</evidence>
<evidence type="ECO:0000313" key="2">
    <source>
        <dbReference type="Proteomes" id="UP001108029"/>
    </source>
</evidence>
<dbReference type="Proteomes" id="UP001108029">
    <property type="component" value="Unassembled WGS sequence"/>
</dbReference>
<sequence>MIDEPIFRTFEPAGERESADSPVHRLAGISVPRKVGPYFSTLDRDLVALGAYAAAAGHRVAREECASWARLGSDGGFELCADPQGAVWAVLLDYDEERRFVSSSPEAFAACLVELGDALRVILTTDQPAVASSAFETLQERLHARDPSAFADPEDWWPRVLDDIRDTASAENYAAFEYVDAEHGKRIVTQAGTITAHPEERLWDRLRAAGIGPEQVLRIHTDLQPCFMPGHYCSMWLAEVFPHVEVTHTISYGESADSRAEGIRLLRRNAGGTDDGTAAER</sequence>
<organism evidence="1 2">
    <name type="scientific">Streptomyces guryensis</name>
    <dbReference type="NCBI Taxonomy" id="2886947"/>
    <lineage>
        <taxon>Bacteria</taxon>
        <taxon>Bacillati</taxon>
        <taxon>Actinomycetota</taxon>
        <taxon>Actinomycetes</taxon>
        <taxon>Kitasatosporales</taxon>
        <taxon>Streptomycetaceae</taxon>
        <taxon>Streptomyces</taxon>
    </lineage>
</organism>
<dbReference type="EMBL" id="JAJSBI010000047">
    <property type="protein sequence ID" value="MCD9880787.1"/>
    <property type="molecule type" value="Genomic_DNA"/>
</dbReference>
<proteinExistence type="predicted"/>
<dbReference type="Pfam" id="PF14435">
    <property type="entry name" value="SUKH-4"/>
    <property type="match status" value="1"/>
</dbReference>
<dbReference type="InterPro" id="IPR025851">
    <property type="entry name" value="SUKH-4"/>
</dbReference>
<dbReference type="InterPro" id="IPR032722">
    <property type="entry name" value="Deaminase_XOO_2897"/>
</dbReference>